<dbReference type="AlphaFoldDB" id="A0A8H6EEG2"/>
<evidence type="ECO:0000313" key="11">
    <source>
        <dbReference type="EMBL" id="KAF5869354.1"/>
    </source>
</evidence>
<keyword evidence="7" id="KW-0472">Membrane</keyword>
<evidence type="ECO:0000256" key="2">
    <source>
        <dbReference type="ARBA" id="ARBA00004370"/>
    </source>
</evidence>
<dbReference type="GO" id="GO:0005739">
    <property type="term" value="C:mitochondrion"/>
    <property type="evidence" value="ECO:0007669"/>
    <property type="project" value="UniProtKB-SubCell"/>
</dbReference>
<evidence type="ECO:0000256" key="6">
    <source>
        <dbReference type="ARBA" id="ARBA00023128"/>
    </source>
</evidence>
<comment type="similarity">
    <text evidence="8">Belongs to the alpha-ketoglutarate dehydrogenase component 4 family.</text>
</comment>
<dbReference type="InterPro" id="IPR054549">
    <property type="entry name" value="UVB_sens_RUS_dom"/>
</dbReference>
<evidence type="ECO:0000313" key="12">
    <source>
        <dbReference type="Proteomes" id="UP000531561"/>
    </source>
</evidence>
<evidence type="ECO:0000256" key="7">
    <source>
        <dbReference type="ARBA" id="ARBA00023136"/>
    </source>
</evidence>
<dbReference type="EMBL" id="JABFCT010000017">
    <property type="protein sequence ID" value="KAF5869354.1"/>
    <property type="molecule type" value="Genomic_DNA"/>
</dbReference>
<dbReference type="GO" id="GO:0006103">
    <property type="term" value="P:2-oxoglutarate metabolic process"/>
    <property type="evidence" value="ECO:0007669"/>
    <property type="project" value="InterPro"/>
</dbReference>
<dbReference type="InterPro" id="IPR006968">
    <property type="entry name" value="RUS_fam"/>
</dbReference>
<dbReference type="OrthoDB" id="364779at2759"/>
<proteinExistence type="inferred from homology"/>
<evidence type="ECO:0000259" key="10">
    <source>
        <dbReference type="Pfam" id="PF04884"/>
    </source>
</evidence>
<dbReference type="GO" id="GO:0016020">
    <property type="term" value="C:membrane"/>
    <property type="evidence" value="ECO:0007669"/>
    <property type="project" value="UniProtKB-SubCell"/>
</dbReference>
<feature type="region of interest" description="Disordered" evidence="9">
    <location>
        <begin position="32"/>
        <end position="96"/>
    </location>
</feature>
<keyword evidence="5" id="KW-1133">Transmembrane helix</keyword>
<dbReference type="Pfam" id="PF10937">
    <property type="entry name" value="Kgd4-YMR31"/>
    <property type="match status" value="1"/>
</dbReference>
<comment type="subcellular location">
    <subcellularLocation>
        <location evidence="2">Membrane</location>
    </subcellularLocation>
    <subcellularLocation>
        <location evidence="1">Mitochondrion</location>
    </subcellularLocation>
</comment>
<keyword evidence="4" id="KW-0812">Transmembrane</keyword>
<comment type="similarity">
    <text evidence="3">Belongs to the RUS1 family.</text>
</comment>
<dbReference type="PANTHER" id="PTHR12770">
    <property type="entry name" value="RUS1 FAMILY PROTEIN C16ORF58"/>
    <property type="match status" value="1"/>
</dbReference>
<evidence type="ECO:0000256" key="8">
    <source>
        <dbReference type="ARBA" id="ARBA00043970"/>
    </source>
</evidence>
<accession>A0A8H6EEG2</accession>
<evidence type="ECO:0000256" key="1">
    <source>
        <dbReference type="ARBA" id="ARBA00004173"/>
    </source>
</evidence>
<protein>
    <submittedName>
        <fullName evidence="11">Putative duf647 domain-containing protein</fullName>
    </submittedName>
</protein>
<evidence type="ECO:0000256" key="9">
    <source>
        <dbReference type="SAM" id="MobiDB-lite"/>
    </source>
</evidence>
<feature type="domain" description="Protein root UVB sensitive/RUS" evidence="10">
    <location>
        <begin position="197"/>
        <end position="432"/>
    </location>
</feature>
<evidence type="ECO:0000256" key="4">
    <source>
        <dbReference type="ARBA" id="ARBA00022692"/>
    </source>
</evidence>
<evidence type="ECO:0000256" key="5">
    <source>
        <dbReference type="ARBA" id="ARBA00022989"/>
    </source>
</evidence>
<evidence type="ECO:0000256" key="3">
    <source>
        <dbReference type="ARBA" id="ARBA00007558"/>
    </source>
</evidence>
<dbReference type="GeneID" id="59265183"/>
<name>A0A8H6EEG2_9HELO</name>
<dbReference type="Proteomes" id="UP000531561">
    <property type="component" value="Unassembled WGS sequence"/>
</dbReference>
<keyword evidence="12" id="KW-1185">Reference proteome</keyword>
<dbReference type="Pfam" id="PF04884">
    <property type="entry name" value="UVB_sens_prot"/>
    <property type="match status" value="1"/>
</dbReference>
<organism evidence="11 12">
    <name type="scientific">Botrytis fragariae</name>
    <dbReference type="NCBI Taxonomy" id="1964551"/>
    <lineage>
        <taxon>Eukaryota</taxon>
        <taxon>Fungi</taxon>
        <taxon>Dikarya</taxon>
        <taxon>Ascomycota</taxon>
        <taxon>Pezizomycotina</taxon>
        <taxon>Leotiomycetes</taxon>
        <taxon>Helotiales</taxon>
        <taxon>Sclerotiniaceae</taxon>
        <taxon>Botrytis</taxon>
    </lineage>
</organism>
<keyword evidence="6" id="KW-0496">Mitochondrion</keyword>
<sequence length="622" mass="67842">MFATKVLRQASAAAAHAERTPLIRFMGKRSIPSSVDHSARPHPASPTHELPAGFAEAQKSSSSSFSSYRQNAQQHGPLGRSARSDGTIGSLSGRALGSVAPTKGEYFDRSELPARFQRTPIDLAEIDAIETGGATVHFTSPLIEPPLKPLETMSGSEEIKEINQSGKLIATYIRSHTIGSSSTESDRIDVDIPKGPSTWVMSLVGAFMPVGYPDSVTEDYTAYQFYDSIQAFASTIAGLLASRAVLQGLGVGDSNASATHAVLLSILQESAGRISTILFAHRLGSALEPECKKYRLMADIFNDAAMILDCISPAFPKIPRVFLLSASSVCKSLCGVAAGSSKASLSAHFAKMGNLAELNAKDASQETLISLLGMLVGTFVVSKISSQVATWIALLSLLSIHLGTNYLAVRSVTMRTLNRQRANLVISSFLSNTKHEKNKTALPSPREISLQERIFERDGAIRNTQGTILAYCKVGTSLQELLSSISTPTTAGSYAETDSILTSLLSIYKIQGYIMWYSRPRNTFLVVLKEGSPPKVQLDAWFHAIFAITFREEKIHESEKNRIDNQSILNWMKQSLEQSEKWRAERRFYEELEKKGWDLNTAAIEVRAGTRLVVTDGQERGE</sequence>
<dbReference type="RefSeq" id="XP_037188303.1">
    <property type="nucleotide sequence ID" value="XM_037341491.1"/>
</dbReference>
<comment type="caution">
    <text evidence="11">The sequence shown here is derived from an EMBL/GenBank/DDBJ whole genome shotgun (WGS) entry which is preliminary data.</text>
</comment>
<dbReference type="PANTHER" id="PTHR12770:SF31">
    <property type="entry name" value="RUS FAMILY MEMBER 1"/>
    <property type="match status" value="1"/>
</dbReference>
<reference evidence="11 12" key="1">
    <citation type="journal article" date="2020" name="Phytopathology">
        <title>A high-quality genome resource of Botrytis fragariae, a new and rapidly spreading fungal pathogen causing strawberry gray mold in the U.S.A.</title>
        <authorList>
            <person name="Wu Y."/>
            <person name="Saski C.A."/>
            <person name="Schnabel G."/>
            <person name="Xiao S."/>
            <person name="Hu M."/>
        </authorList>
    </citation>
    <scope>NUCLEOTIDE SEQUENCE [LARGE SCALE GENOMIC DNA]</scope>
    <source>
        <strain evidence="11 12">BVB16</strain>
    </source>
</reference>
<gene>
    <name evidence="11" type="ORF">Bfra_011161</name>
</gene>
<dbReference type="InterPro" id="IPR020373">
    <property type="entry name" value="Kgd4/YMR-31"/>
</dbReference>